<dbReference type="OrthoDB" id="3191472at2"/>
<reference evidence="1 2" key="1">
    <citation type="submission" date="2017-12" db="EMBL/GenBank/DDBJ databases">
        <title>Taxonomic description and draft genome of Pradoshia cofamensis Gen. nov., sp. nov., a thermotolerant bacillale isolated from anterior gut of earthworm Eisenia fetida.</title>
        <authorList>
            <person name="Saha T."/>
            <person name="Chakraborty R."/>
        </authorList>
    </citation>
    <scope>NUCLEOTIDE SEQUENCE [LARGE SCALE GENOMIC DNA]</scope>
    <source>
        <strain evidence="1 2">EAG3</strain>
    </source>
</reference>
<name>A0A2S7N3G4_9BACI</name>
<comment type="caution">
    <text evidence="1">The sequence shown here is derived from an EMBL/GenBank/DDBJ whole genome shotgun (WGS) entry which is preliminary data.</text>
</comment>
<evidence type="ECO:0000313" key="1">
    <source>
        <dbReference type="EMBL" id="PQD96543.1"/>
    </source>
</evidence>
<dbReference type="InterPro" id="IPR014975">
    <property type="entry name" value="DUF1836"/>
</dbReference>
<organism evidence="1 2">
    <name type="scientific">Pradoshia eiseniae</name>
    <dbReference type="NCBI Taxonomy" id="2064768"/>
    <lineage>
        <taxon>Bacteria</taxon>
        <taxon>Bacillati</taxon>
        <taxon>Bacillota</taxon>
        <taxon>Bacilli</taxon>
        <taxon>Bacillales</taxon>
        <taxon>Bacillaceae</taxon>
        <taxon>Pradoshia</taxon>
    </lineage>
</organism>
<keyword evidence="2" id="KW-1185">Reference proteome</keyword>
<protein>
    <recommendedName>
        <fullName evidence="3">DUF1836 domain-containing protein</fullName>
    </recommendedName>
</protein>
<dbReference type="PANTHER" id="PTHR40056:SF1">
    <property type="entry name" value="DUF1836 DOMAIN-CONTAINING PROTEIN"/>
    <property type="match status" value="1"/>
</dbReference>
<evidence type="ECO:0008006" key="3">
    <source>
        <dbReference type="Google" id="ProtNLM"/>
    </source>
</evidence>
<accession>A0A2S7N3G4</accession>
<sequence length="197" mass="22748">MNSKYDFMENIGLNENLSLQEIPDIDLYMDQVIQLFENNFKETRRAEGEKILTKTMINNYAKAKVFFPIKNKKYTKRHLILLSLIYQLKGSLSINEIKGILDPLNERIIKDDLSIDWLYETFLKQADKNAGIFTESVEASMNELTESLGAFQRDEEDAEYYEELLAVASLAHMSQLYKRAAESLAAKIESSRTGKEK</sequence>
<evidence type="ECO:0000313" key="2">
    <source>
        <dbReference type="Proteomes" id="UP000239663"/>
    </source>
</evidence>
<dbReference type="Proteomes" id="UP000239663">
    <property type="component" value="Unassembled WGS sequence"/>
</dbReference>
<dbReference type="Pfam" id="PF08876">
    <property type="entry name" value="DUF1836"/>
    <property type="match status" value="1"/>
</dbReference>
<dbReference type="RefSeq" id="WP_104847639.1">
    <property type="nucleotide sequence ID" value="NZ_PKOZ01000001.1"/>
</dbReference>
<proteinExistence type="predicted"/>
<dbReference type="EMBL" id="PKOZ01000001">
    <property type="protein sequence ID" value="PQD96543.1"/>
    <property type="molecule type" value="Genomic_DNA"/>
</dbReference>
<dbReference type="PANTHER" id="PTHR40056">
    <property type="entry name" value="HYPOTHETICAL CYTOSOLIC PROTEIN"/>
    <property type="match status" value="1"/>
</dbReference>
<gene>
    <name evidence="1" type="ORF">CYL18_01185</name>
</gene>
<dbReference type="AlphaFoldDB" id="A0A2S7N3G4"/>